<accession>A0A9X0QK78</accession>
<keyword evidence="2" id="KW-1185">Reference proteome</keyword>
<organism evidence="1 2">
    <name type="scientific">Tunturiibacter gelidiferens</name>
    <dbReference type="NCBI Taxonomy" id="3069689"/>
    <lineage>
        <taxon>Bacteria</taxon>
        <taxon>Pseudomonadati</taxon>
        <taxon>Acidobacteriota</taxon>
        <taxon>Terriglobia</taxon>
        <taxon>Terriglobales</taxon>
        <taxon>Acidobacteriaceae</taxon>
        <taxon>Tunturiibacter</taxon>
    </lineage>
</organism>
<evidence type="ECO:0000313" key="1">
    <source>
        <dbReference type="EMBL" id="MBB5331864.1"/>
    </source>
</evidence>
<comment type="caution">
    <text evidence="1">The sequence shown here is derived from an EMBL/GenBank/DDBJ whole genome shotgun (WGS) entry which is preliminary data.</text>
</comment>
<protein>
    <submittedName>
        <fullName evidence="1">Uncharacterized protein</fullName>
    </submittedName>
</protein>
<gene>
    <name evidence="1" type="ORF">HDF14_005516</name>
</gene>
<sequence length="88" mass="9657">MSGLISGVYPVHFRNKEPISSLWNCLNVSGIVGVIVQRLTQLAHCHAESAIKINERIARPEAASKFLSADDLSGVFEQRDEEPIGLLL</sequence>
<proteinExistence type="predicted"/>
<reference evidence="1 2" key="1">
    <citation type="submission" date="2020-08" db="EMBL/GenBank/DDBJ databases">
        <title>Genomic Encyclopedia of Type Strains, Phase IV (KMG-V): Genome sequencing to study the core and pangenomes of soil and plant-associated prokaryotes.</title>
        <authorList>
            <person name="Whitman W."/>
        </authorList>
    </citation>
    <scope>NUCLEOTIDE SEQUENCE [LARGE SCALE GENOMIC DNA]</scope>
    <source>
        <strain evidence="1 2">X5P2</strain>
    </source>
</reference>
<evidence type="ECO:0000313" key="2">
    <source>
        <dbReference type="Proteomes" id="UP000535182"/>
    </source>
</evidence>
<dbReference type="AlphaFoldDB" id="A0A9X0QK78"/>
<dbReference type="Proteomes" id="UP000535182">
    <property type="component" value="Unassembled WGS sequence"/>
</dbReference>
<name>A0A9X0QK78_9BACT</name>
<dbReference type="EMBL" id="JACHEB010000019">
    <property type="protein sequence ID" value="MBB5331864.1"/>
    <property type="molecule type" value="Genomic_DNA"/>
</dbReference>